<keyword evidence="3" id="KW-0274">FAD</keyword>
<comment type="similarity">
    <text evidence="1">Belongs to the FMO family.</text>
</comment>
<comment type="caution">
    <text evidence="6">The sequence shown here is derived from an EMBL/GenBank/DDBJ whole genome shotgun (WGS) entry which is preliminary data.</text>
</comment>
<reference evidence="6" key="1">
    <citation type="journal article" date="2021" name="Nat. Commun.">
        <title>Genetic determinants of endophytism in the Arabidopsis root mycobiome.</title>
        <authorList>
            <person name="Mesny F."/>
            <person name="Miyauchi S."/>
            <person name="Thiergart T."/>
            <person name="Pickel B."/>
            <person name="Atanasova L."/>
            <person name="Karlsson M."/>
            <person name="Huettel B."/>
            <person name="Barry K.W."/>
            <person name="Haridas S."/>
            <person name="Chen C."/>
            <person name="Bauer D."/>
            <person name="Andreopoulos W."/>
            <person name="Pangilinan J."/>
            <person name="LaButti K."/>
            <person name="Riley R."/>
            <person name="Lipzen A."/>
            <person name="Clum A."/>
            <person name="Drula E."/>
            <person name="Henrissat B."/>
            <person name="Kohler A."/>
            <person name="Grigoriev I.V."/>
            <person name="Martin F.M."/>
            <person name="Hacquard S."/>
        </authorList>
    </citation>
    <scope>NUCLEOTIDE SEQUENCE</scope>
    <source>
        <strain evidence="6">FSSC 5 MPI-SDFR-AT-0091</strain>
    </source>
</reference>
<accession>A0A9P9GQP9</accession>
<dbReference type="Proteomes" id="UP000736672">
    <property type="component" value="Unassembled WGS sequence"/>
</dbReference>
<dbReference type="SUPFAM" id="SSF51905">
    <property type="entry name" value="FAD/NAD(P)-binding domain"/>
    <property type="match status" value="2"/>
</dbReference>
<dbReference type="AlphaFoldDB" id="A0A9P9GQP9"/>
<dbReference type="EMBL" id="JAGTJS010000019">
    <property type="protein sequence ID" value="KAH7242963.1"/>
    <property type="molecule type" value="Genomic_DNA"/>
</dbReference>
<evidence type="ECO:0000256" key="3">
    <source>
        <dbReference type="ARBA" id="ARBA00022827"/>
    </source>
</evidence>
<evidence type="ECO:0000313" key="6">
    <source>
        <dbReference type="EMBL" id="KAH7242963.1"/>
    </source>
</evidence>
<protein>
    <submittedName>
        <fullName evidence="6">Flavin-binding monooxygenase-like-domain-containing protein</fullName>
    </submittedName>
</protein>
<evidence type="ECO:0000313" key="7">
    <source>
        <dbReference type="Proteomes" id="UP000736672"/>
    </source>
</evidence>
<dbReference type="InterPro" id="IPR020946">
    <property type="entry name" value="Flavin_mOase-like"/>
</dbReference>
<dbReference type="InterPro" id="IPR050346">
    <property type="entry name" value="FMO-like"/>
</dbReference>
<evidence type="ECO:0000256" key="5">
    <source>
        <dbReference type="ARBA" id="ARBA00023002"/>
    </source>
</evidence>
<dbReference type="Gene3D" id="3.50.50.60">
    <property type="entry name" value="FAD/NAD(P)-binding domain"/>
    <property type="match status" value="2"/>
</dbReference>
<feature type="non-terminal residue" evidence="6">
    <location>
        <position position="1"/>
    </location>
</feature>
<dbReference type="PANTHER" id="PTHR23023">
    <property type="entry name" value="DIMETHYLANILINE MONOOXYGENASE"/>
    <property type="match status" value="1"/>
</dbReference>
<dbReference type="InterPro" id="IPR000960">
    <property type="entry name" value="Flavin_mOase"/>
</dbReference>
<keyword evidence="6" id="KW-0503">Monooxygenase</keyword>
<dbReference type="OrthoDB" id="66881at2759"/>
<dbReference type="Pfam" id="PF00743">
    <property type="entry name" value="FMO-like"/>
    <property type="match status" value="1"/>
</dbReference>
<dbReference type="GO" id="GO:0050661">
    <property type="term" value="F:NADP binding"/>
    <property type="evidence" value="ECO:0007669"/>
    <property type="project" value="InterPro"/>
</dbReference>
<evidence type="ECO:0000256" key="1">
    <source>
        <dbReference type="ARBA" id="ARBA00009183"/>
    </source>
</evidence>
<gene>
    <name evidence="6" type="ORF">B0J15DRAFT_537900</name>
</gene>
<dbReference type="PRINTS" id="PR00370">
    <property type="entry name" value="FMOXYGENASE"/>
</dbReference>
<evidence type="ECO:0000256" key="4">
    <source>
        <dbReference type="ARBA" id="ARBA00022857"/>
    </source>
</evidence>
<name>A0A9P9GQP9_FUSSL</name>
<dbReference type="GO" id="GO:0050660">
    <property type="term" value="F:flavin adenine dinucleotide binding"/>
    <property type="evidence" value="ECO:0007669"/>
    <property type="project" value="InterPro"/>
</dbReference>
<sequence length="650" mass="73855">MEDVSVAIVGTGPAGLTALKSLREEGFDAVAFERREAVGGLWAYSDDPEYTSALDDTTANISKFVSGFSDFPIPKEYPPYLSRRQIHEYFESYAKHFGLHKHINFGTTVKQVLRNKSQEKWDIYVTGPDGDKTISFDKVLFGNGCESVPVWPSMPGRDMFTGTILHSQAFRSDKIDDYKGKRVLVVGIGNTGCEVVLSLRKHASKTYQAYRRGRIVASRYGDDGVPTDSLIPWPILRLKYLLDYWVPWLTNPLVDKFMVDKMINDAARHESVSPGTSKKEKLRLAGEKVRGEWRLVPCPSLAHKHPALQENFFPALYNQEIIPVHGFVDFVGDKKVILGNGQIVEVDVVIFATGYRHDFSLMPELEMDGAAGFPLATPGEVDREEPSLPRLFQMIFPPKWASSVAFLSWMAPQENVWCVCELASMAVTQVWAADVAQRKDLKAPTGYRPASLLPSQEEMDKEVDSYHSWWRKQWTVDHSVLPGYVRAYSFYQFLHEMAGTGLYEHLDHIFTSRGWWLWWNDYELWKWLAKGPMNSYSWRLFNTNPLQIPGRGRKTWSGARKAVEEAVSGAILLMISGLTRCSATSLRISKQSRKRLIKDVPFLGNTAEPRHGLMLYRPDRFLAKKPGNRSLIFIIEHYETAISTAVRKLP</sequence>
<dbReference type="GO" id="GO:0004499">
    <property type="term" value="F:N,N-dimethylaniline monooxygenase activity"/>
    <property type="evidence" value="ECO:0007669"/>
    <property type="project" value="InterPro"/>
</dbReference>
<dbReference type="InterPro" id="IPR036188">
    <property type="entry name" value="FAD/NAD-bd_sf"/>
</dbReference>
<keyword evidence="7" id="KW-1185">Reference proteome</keyword>
<proteinExistence type="inferred from homology"/>
<keyword evidence="4" id="KW-0521">NADP</keyword>
<evidence type="ECO:0000256" key="2">
    <source>
        <dbReference type="ARBA" id="ARBA00022630"/>
    </source>
</evidence>
<keyword evidence="5" id="KW-0560">Oxidoreductase</keyword>
<keyword evidence="2" id="KW-0285">Flavoprotein</keyword>
<organism evidence="6 7">
    <name type="scientific">Fusarium solani</name>
    <name type="common">Filamentous fungus</name>
    <dbReference type="NCBI Taxonomy" id="169388"/>
    <lineage>
        <taxon>Eukaryota</taxon>
        <taxon>Fungi</taxon>
        <taxon>Dikarya</taxon>
        <taxon>Ascomycota</taxon>
        <taxon>Pezizomycotina</taxon>
        <taxon>Sordariomycetes</taxon>
        <taxon>Hypocreomycetidae</taxon>
        <taxon>Hypocreales</taxon>
        <taxon>Nectriaceae</taxon>
        <taxon>Fusarium</taxon>
        <taxon>Fusarium solani species complex</taxon>
    </lineage>
</organism>